<comment type="caution">
    <text evidence="1">The sequence shown here is derived from an EMBL/GenBank/DDBJ whole genome shotgun (WGS) entry which is preliminary data.</text>
</comment>
<evidence type="ECO:0000313" key="1">
    <source>
        <dbReference type="EMBL" id="MBU9722586.1"/>
    </source>
</evidence>
<dbReference type="EMBL" id="JAHQCR010000054">
    <property type="protein sequence ID" value="MBU9722586.1"/>
    <property type="molecule type" value="Genomic_DNA"/>
</dbReference>
<accession>A0ABS6JVL0</accession>
<sequence length="78" mass="9212">MEFEIKAKDGAWPCEVIIDEDNGRYMLRNADTTGEFFNNPEDLKNWVQSNWLENRFEDPAQYHELLEALNNYTDTAHS</sequence>
<organism evidence="1 2">
    <name type="scientific">Evansella alkalicola</name>
    <dbReference type="NCBI Taxonomy" id="745819"/>
    <lineage>
        <taxon>Bacteria</taxon>
        <taxon>Bacillati</taxon>
        <taxon>Bacillota</taxon>
        <taxon>Bacilli</taxon>
        <taxon>Bacillales</taxon>
        <taxon>Bacillaceae</taxon>
        <taxon>Evansella</taxon>
    </lineage>
</organism>
<gene>
    <name evidence="1" type="ORF">KS407_14210</name>
</gene>
<name>A0ABS6JVL0_9BACI</name>
<keyword evidence="2" id="KW-1185">Reference proteome</keyword>
<evidence type="ECO:0008006" key="3">
    <source>
        <dbReference type="Google" id="ProtNLM"/>
    </source>
</evidence>
<protein>
    <recommendedName>
        <fullName evidence="3">Threonine dehydratase</fullName>
    </recommendedName>
</protein>
<dbReference type="Proteomes" id="UP000790580">
    <property type="component" value="Unassembled WGS sequence"/>
</dbReference>
<proteinExistence type="predicted"/>
<evidence type="ECO:0000313" key="2">
    <source>
        <dbReference type="Proteomes" id="UP000790580"/>
    </source>
</evidence>
<reference evidence="1 2" key="1">
    <citation type="submission" date="2021-06" db="EMBL/GenBank/DDBJ databases">
        <title>Bacillus sp. RD4P76, an endophyte from a halophyte.</title>
        <authorList>
            <person name="Sun J.-Q."/>
        </authorList>
    </citation>
    <scope>NUCLEOTIDE SEQUENCE [LARGE SCALE GENOMIC DNA]</scope>
    <source>
        <strain evidence="1 2">JCM 17098</strain>
    </source>
</reference>